<dbReference type="EMBL" id="JANUEK010000004">
    <property type="protein sequence ID" value="MCS4279972.1"/>
    <property type="molecule type" value="Genomic_DNA"/>
</dbReference>
<evidence type="ECO:0000313" key="1">
    <source>
        <dbReference type="EMBL" id="MCS4279972.1"/>
    </source>
</evidence>
<dbReference type="RefSeq" id="WP_259260677.1">
    <property type="nucleotide sequence ID" value="NZ_JANUEK010000004.1"/>
</dbReference>
<reference evidence="1" key="1">
    <citation type="submission" date="2022-08" db="EMBL/GenBank/DDBJ databases">
        <title>Genomic analyses of the natural microbiome of Caenorhabditis elegans.</title>
        <authorList>
            <person name="Samuel B."/>
        </authorList>
    </citation>
    <scope>NUCLEOTIDE SEQUENCE</scope>
    <source>
        <strain evidence="1">BIGb0277</strain>
    </source>
</reference>
<comment type="caution">
    <text evidence="1">The sequence shown here is derived from an EMBL/GenBank/DDBJ whole genome shotgun (WGS) entry which is preliminary data.</text>
</comment>
<evidence type="ECO:0000313" key="2">
    <source>
        <dbReference type="Proteomes" id="UP001320691"/>
    </source>
</evidence>
<dbReference type="AlphaFoldDB" id="A0AAW5PIJ9"/>
<proteinExistence type="predicted"/>
<gene>
    <name evidence="1" type="ORF">M2412_001964</name>
</gene>
<name>A0AAW5PIJ9_9GAMM</name>
<accession>A0AAW5PIJ9</accession>
<sequence>MKAYVKIALRSRIDTKPQEVGRALLNVLSLGDGLLYPQQVSHNPDRFKDDFEGADALDVWWSEVAQMRVEGAVSDFSLDFAWRRKDAVKSTGYVCHTMRNNRGAVLPGTVSLTAQWSPKIEWIEVFRALIGVFPPRLAMLHLFTSPEIGRPSPWSSFEAGSFGAALNPDITNIAWAMYYGDEFADEGDRQKMRERGFSVDEQSNGYLVTVTKRLEDVKSDFDSFSRRRAELKTLYRPGRFRIEEEPMLERDVT</sequence>
<protein>
    <submittedName>
        <fullName evidence="1">Uncharacterized protein</fullName>
    </submittedName>
</protein>
<organism evidence="1 2">
    <name type="scientific">Stenotrophomonas rhizophila</name>
    <dbReference type="NCBI Taxonomy" id="216778"/>
    <lineage>
        <taxon>Bacteria</taxon>
        <taxon>Pseudomonadati</taxon>
        <taxon>Pseudomonadota</taxon>
        <taxon>Gammaproteobacteria</taxon>
        <taxon>Lysobacterales</taxon>
        <taxon>Lysobacteraceae</taxon>
        <taxon>Stenotrophomonas</taxon>
    </lineage>
</organism>
<dbReference type="Proteomes" id="UP001320691">
    <property type="component" value="Unassembled WGS sequence"/>
</dbReference>